<evidence type="ECO:0000256" key="2">
    <source>
        <dbReference type="ARBA" id="ARBA00022737"/>
    </source>
</evidence>
<dbReference type="EMBL" id="JANPWB010000010">
    <property type="protein sequence ID" value="KAJ1136926.1"/>
    <property type="molecule type" value="Genomic_DNA"/>
</dbReference>
<dbReference type="InterPro" id="IPR001611">
    <property type="entry name" value="Leu-rich_rpt"/>
</dbReference>
<evidence type="ECO:0000313" key="3">
    <source>
        <dbReference type="EMBL" id="KAJ1136926.1"/>
    </source>
</evidence>
<comment type="caution">
    <text evidence="3">The sequence shown here is derived from an EMBL/GenBank/DDBJ whole genome shotgun (WGS) entry which is preliminary data.</text>
</comment>
<dbReference type="PANTHER" id="PTHR23045:SF9">
    <property type="entry name" value="LEUCINE RICH REPEAT CONTAINING 37A-RELATED"/>
    <property type="match status" value="1"/>
</dbReference>
<dbReference type="AlphaFoldDB" id="A0AAV7Q8P2"/>
<proteinExistence type="predicted"/>
<dbReference type="SMART" id="SM00369">
    <property type="entry name" value="LRR_TYP"/>
    <property type="match status" value="2"/>
</dbReference>
<dbReference type="PANTHER" id="PTHR23045">
    <property type="entry name" value="LEUCINE-RICH REPEAT-CONTAINING PROTEIN 37A"/>
    <property type="match status" value="1"/>
</dbReference>
<evidence type="ECO:0000256" key="1">
    <source>
        <dbReference type="ARBA" id="ARBA00022614"/>
    </source>
</evidence>
<protein>
    <submittedName>
        <fullName evidence="3">Uncharacterized protein</fullName>
    </submittedName>
</protein>
<dbReference type="SUPFAM" id="SSF52058">
    <property type="entry name" value="L domain-like"/>
    <property type="match status" value="1"/>
</dbReference>
<name>A0AAV7Q8P2_PLEWA</name>
<sequence length="212" mass="24447">MAAAQGPKHSSPSRNDSRARYVIPCGKQCRCLRHVLSCAGGEGSDRLTQIPTIVGYNDTFFYLDFSANSISTFHKRSWLTYSWAEILILKQNNVRKLHKDSFEGLLLLQHLDLSSNKIHTIARHVFEPVPFLQSLFLSNNPLSNFSDTSFFQLAALKHLMIRFLLYGHGNPRHKTSFRSTYFLQTTMKNMNIHHFTVFYVYLLMISNKRSLT</sequence>
<dbReference type="InterPro" id="IPR003591">
    <property type="entry name" value="Leu-rich_rpt_typical-subtyp"/>
</dbReference>
<dbReference type="InterPro" id="IPR032675">
    <property type="entry name" value="LRR_dom_sf"/>
</dbReference>
<evidence type="ECO:0000313" key="4">
    <source>
        <dbReference type="Proteomes" id="UP001066276"/>
    </source>
</evidence>
<keyword evidence="4" id="KW-1185">Reference proteome</keyword>
<accession>A0AAV7Q8P2</accession>
<dbReference type="PROSITE" id="PS51450">
    <property type="entry name" value="LRR"/>
    <property type="match status" value="2"/>
</dbReference>
<organism evidence="3 4">
    <name type="scientific">Pleurodeles waltl</name>
    <name type="common">Iberian ribbed newt</name>
    <dbReference type="NCBI Taxonomy" id="8319"/>
    <lineage>
        <taxon>Eukaryota</taxon>
        <taxon>Metazoa</taxon>
        <taxon>Chordata</taxon>
        <taxon>Craniata</taxon>
        <taxon>Vertebrata</taxon>
        <taxon>Euteleostomi</taxon>
        <taxon>Amphibia</taxon>
        <taxon>Batrachia</taxon>
        <taxon>Caudata</taxon>
        <taxon>Salamandroidea</taxon>
        <taxon>Salamandridae</taxon>
        <taxon>Pleurodelinae</taxon>
        <taxon>Pleurodeles</taxon>
    </lineage>
</organism>
<reference evidence="3" key="1">
    <citation type="journal article" date="2022" name="bioRxiv">
        <title>Sequencing and chromosome-scale assembly of the giantPleurodeles waltlgenome.</title>
        <authorList>
            <person name="Brown T."/>
            <person name="Elewa A."/>
            <person name="Iarovenko S."/>
            <person name="Subramanian E."/>
            <person name="Araus A.J."/>
            <person name="Petzold A."/>
            <person name="Susuki M."/>
            <person name="Suzuki K.-i.T."/>
            <person name="Hayashi T."/>
            <person name="Toyoda A."/>
            <person name="Oliveira C."/>
            <person name="Osipova E."/>
            <person name="Leigh N.D."/>
            <person name="Simon A."/>
            <person name="Yun M.H."/>
        </authorList>
    </citation>
    <scope>NUCLEOTIDE SEQUENCE</scope>
    <source>
        <strain evidence="3">20211129_DDA</strain>
        <tissue evidence="3">Liver</tissue>
    </source>
</reference>
<dbReference type="Pfam" id="PF13855">
    <property type="entry name" value="LRR_8"/>
    <property type="match status" value="1"/>
</dbReference>
<dbReference type="Proteomes" id="UP001066276">
    <property type="component" value="Chromosome 6"/>
</dbReference>
<gene>
    <name evidence="3" type="ORF">NDU88_003340</name>
</gene>
<dbReference type="InterPro" id="IPR015753">
    <property type="entry name" value="LRRC37"/>
</dbReference>
<keyword evidence="1" id="KW-0433">Leucine-rich repeat</keyword>
<dbReference type="Gene3D" id="3.80.10.10">
    <property type="entry name" value="Ribonuclease Inhibitor"/>
    <property type="match status" value="1"/>
</dbReference>
<keyword evidence="2" id="KW-0677">Repeat</keyword>